<organism evidence="2 3">
    <name type="scientific">Hymenobacter algoricola</name>
    <dbReference type="NCBI Taxonomy" id="486267"/>
    <lineage>
        <taxon>Bacteria</taxon>
        <taxon>Pseudomonadati</taxon>
        <taxon>Bacteroidota</taxon>
        <taxon>Cytophagia</taxon>
        <taxon>Cytophagales</taxon>
        <taxon>Hymenobacteraceae</taxon>
        <taxon>Hymenobacter</taxon>
    </lineage>
</organism>
<evidence type="ECO:0000256" key="1">
    <source>
        <dbReference type="SAM" id="SignalP"/>
    </source>
</evidence>
<comment type="caution">
    <text evidence="2">The sequence shown here is derived from an EMBL/GenBank/DDBJ whole genome shotgun (WGS) entry which is preliminary data.</text>
</comment>
<keyword evidence="1" id="KW-0732">Signal</keyword>
<dbReference type="EMBL" id="BAABDH010000026">
    <property type="protein sequence ID" value="GAA3931977.1"/>
    <property type="molecule type" value="Genomic_DNA"/>
</dbReference>
<evidence type="ECO:0000313" key="2">
    <source>
        <dbReference type="EMBL" id="GAA3931977.1"/>
    </source>
</evidence>
<dbReference type="Proteomes" id="UP001499909">
    <property type="component" value="Unassembled WGS sequence"/>
</dbReference>
<name>A0ABP7MXK6_9BACT</name>
<evidence type="ECO:0000313" key="3">
    <source>
        <dbReference type="Proteomes" id="UP001499909"/>
    </source>
</evidence>
<proteinExistence type="predicted"/>
<gene>
    <name evidence="2" type="ORF">GCM10022406_16230</name>
</gene>
<sequence length="131" mass="14900">MKLLLLCLLSFADSQVATAQKNKGTPADSTVITVFLKHQQDKKLKQLQEIQEKNGFWETFPPKEAHVVSWYVMMGIGQVVTLKVAAKDVRALNLAVENGAWGAFNAEFYPTYDFVPIWRESLRQRQSAEKK</sequence>
<dbReference type="RefSeq" id="WP_345112446.1">
    <property type="nucleotide sequence ID" value="NZ_BAABDH010000026.1"/>
</dbReference>
<feature type="chain" id="PRO_5046774538" evidence="1">
    <location>
        <begin position="20"/>
        <end position="131"/>
    </location>
</feature>
<keyword evidence="3" id="KW-1185">Reference proteome</keyword>
<protein>
    <submittedName>
        <fullName evidence="2">Uncharacterized protein</fullName>
    </submittedName>
</protein>
<accession>A0ABP7MXK6</accession>
<feature type="signal peptide" evidence="1">
    <location>
        <begin position="1"/>
        <end position="19"/>
    </location>
</feature>
<reference evidence="3" key="1">
    <citation type="journal article" date="2019" name="Int. J. Syst. Evol. Microbiol.">
        <title>The Global Catalogue of Microorganisms (GCM) 10K type strain sequencing project: providing services to taxonomists for standard genome sequencing and annotation.</title>
        <authorList>
            <consortium name="The Broad Institute Genomics Platform"/>
            <consortium name="The Broad Institute Genome Sequencing Center for Infectious Disease"/>
            <person name="Wu L."/>
            <person name="Ma J."/>
        </authorList>
    </citation>
    <scope>NUCLEOTIDE SEQUENCE [LARGE SCALE GENOMIC DNA]</scope>
    <source>
        <strain evidence="3">JCM 17214</strain>
    </source>
</reference>